<dbReference type="RefSeq" id="WP_188499222.1">
    <property type="nucleotide sequence ID" value="NZ_BMFV01000051.1"/>
</dbReference>
<evidence type="ECO:0000259" key="1">
    <source>
        <dbReference type="Pfam" id="PF03992"/>
    </source>
</evidence>
<name>A0A8J3ENM1_9BACL</name>
<dbReference type="Proteomes" id="UP000656813">
    <property type="component" value="Unassembled WGS sequence"/>
</dbReference>
<dbReference type="GO" id="GO:0004497">
    <property type="term" value="F:monooxygenase activity"/>
    <property type="evidence" value="ECO:0007669"/>
    <property type="project" value="UniProtKB-KW"/>
</dbReference>
<keyword evidence="2" id="KW-0503">Monooxygenase</keyword>
<dbReference type="Gene3D" id="3.30.70.100">
    <property type="match status" value="1"/>
</dbReference>
<dbReference type="InterPro" id="IPR052936">
    <property type="entry name" value="Jasmonate_Hydroxylase-like"/>
</dbReference>
<reference evidence="2" key="2">
    <citation type="submission" date="2020-09" db="EMBL/GenBank/DDBJ databases">
        <authorList>
            <person name="Sun Q."/>
            <person name="Zhou Y."/>
        </authorList>
    </citation>
    <scope>NUCLEOTIDE SEQUENCE</scope>
    <source>
        <strain evidence="2">CGMCC 1.12777</strain>
    </source>
</reference>
<dbReference type="AlphaFoldDB" id="A0A8J3ENM1"/>
<evidence type="ECO:0000313" key="3">
    <source>
        <dbReference type="Proteomes" id="UP000656813"/>
    </source>
</evidence>
<proteinExistence type="predicted"/>
<dbReference type="SUPFAM" id="SSF54909">
    <property type="entry name" value="Dimeric alpha+beta barrel"/>
    <property type="match status" value="1"/>
</dbReference>
<feature type="domain" description="ABM" evidence="1">
    <location>
        <begin position="9"/>
        <end position="80"/>
    </location>
</feature>
<keyword evidence="3" id="KW-1185">Reference proteome</keyword>
<sequence>MNNNSPHYAVIFSSQTTEIEKSEYMEVAERMVALASHQEGFMGMENIQNEQGFSIMISYWDSLTAIKQWKKNTDHYAARKKGRESWYKTFTVSICKIEHMYHFASDGDDNKSQVI</sequence>
<gene>
    <name evidence="2" type="ORF">GCM10007096_40690</name>
</gene>
<keyword evidence="2" id="KW-0560">Oxidoreductase</keyword>
<dbReference type="PANTHER" id="PTHR37811">
    <property type="entry name" value="BLL5343 PROTEIN"/>
    <property type="match status" value="1"/>
</dbReference>
<dbReference type="Pfam" id="PF03992">
    <property type="entry name" value="ABM"/>
    <property type="match status" value="1"/>
</dbReference>
<reference evidence="2" key="1">
    <citation type="journal article" date="2014" name="Int. J. Syst. Evol. Microbiol.">
        <title>Complete genome sequence of Corynebacterium casei LMG S-19264T (=DSM 44701T), isolated from a smear-ripened cheese.</title>
        <authorList>
            <consortium name="US DOE Joint Genome Institute (JGI-PGF)"/>
            <person name="Walter F."/>
            <person name="Albersmeier A."/>
            <person name="Kalinowski J."/>
            <person name="Ruckert C."/>
        </authorList>
    </citation>
    <scope>NUCLEOTIDE SEQUENCE</scope>
    <source>
        <strain evidence="2">CGMCC 1.12777</strain>
    </source>
</reference>
<evidence type="ECO:0000313" key="2">
    <source>
        <dbReference type="EMBL" id="GGH88412.1"/>
    </source>
</evidence>
<dbReference type="InterPro" id="IPR011008">
    <property type="entry name" value="Dimeric_a/b-barrel"/>
</dbReference>
<accession>A0A8J3ENM1</accession>
<organism evidence="2 3">
    <name type="scientific">Pullulanibacillus pueri</name>
    <dbReference type="NCBI Taxonomy" id="1437324"/>
    <lineage>
        <taxon>Bacteria</taxon>
        <taxon>Bacillati</taxon>
        <taxon>Bacillota</taxon>
        <taxon>Bacilli</taxon>
        <taxon>Bacillales</taxon>
        <taxon>Sporolactobacillaceae</taxon>
        <taxon>Pullulanibacillus</taxon>
    </lineage>
</organism>
<dbReference type="EMBL" id="BMFV01000051">
    <property type="protein sequence ID" value="GGH88412.1"/>
    <property type="molecule type" value="Genomic_DNA"/>
</dbReference>
<dbReference type="PANTHER" id="PTHR37811:SF2">
    <property type="entry name" value="ABM DOMAIN-CONTAINING PROTEIN"/>
    <property type="match status" value="1"/>
</dbReference>
<comment type="caution">
    <text evidence="2">The sequence shown here is derived from an EMBL/GenBank/DDBJ whole genome shotgun (WGS) entry which is preliminary data.</text>
</comment>
<dbReference type="InterPro" id="IPR007138">
    <property type="entry name" value="ABM_dom"/>
</dbReference>
<protein>
    <submittedName>
        <fullName evidence="2">Antibiotic biosynthesis monooxygenase</fullName>
    </submittedName>
</protein>